<evidence type="ECO:0000259" key="1">
    <source>
        <dbReference type="Pfam" id="PF00156"/>
    </source>
</evidence>
<keyword evidence="2" id="KW-0328">Glycosyltransferase</keyword>
<evidence type="ECO:0000313" key="3">
    <source>
        <dbReference type="Proteomes" id="UP001501444"/>
    </source>
</evidence>
<comment type="caution">
    <text evidence="2">The sequence shown here is derived from an EMBL/GenBank/DDBJ whole genome shotgun (WGS) entry which is preliminary data.</text>
</comment>
<keyword evidence="2" id="KW-0808">Transferase</keyword>
<dbReference type="GO" id="GO:0016757">
    <property type="term" value="F:glycosyltransferase activity"/>
    <property type="evidence" value="ECO:0007669"/>
    <property type="project" value="UniProtKB-KW"/>
</dbReference>
<protein>
    <submittedName>
        <fullName evidence="2">Phosphoribosyltransferase family protein</fullName>
    </submittedName>
</protein>
<dbReference type="CDD" id="cd06223">
    <property type="entry name" value="PRTases_typeI"/>
    <property type="match status" value="1"/>
</dbReference>
<dbReference type="InterPro" id="IPR000836">
    <property type="entry name" value="PRTase_dom"/>
</dbReference>
<dbReference type="Pfam" id="PF00156">
    <property type="entry name" value="Pribosyltran"/>
    <property type="match status" value="1"/>
</dbReference>
<dbReference type="PANTHER" id="PTHR43864:SF2">
    <property type="entry name" value="PUR OPERON REPRESSOR"/>
    <property type="match status" value="1"/>
</dbReference>
<evidence type="ECO:0000313" key="2">
    <source>
        <dbReference type="EMBL" id="GAA2343436.1"/>
    </source>
</evidence>
<proteinExistence type="predicted"/>
<organism evidence="2 3">
    <name type="scientific">Dactylosporangium salmoneum</name>
    <dbReference type="NCBI Taxonomy" id="53361"/>
    <lineage>
        <taxon>Bacteria</taxon>
        <taxon>Bacillati</taxon>
        <taxon>Actinomycetota</taxon>
        <taxon>Actinomycetes</taxon>
        <taxon>Micromonosporales</taxon>
        <taxon>Micromonosporaceae</taxon>
        <taxon>Dactylosporangium</taxon>
    </lineage>
</organism>
<keyword evidence="3" id="KW-1185">Reference proteome</keyword>
<reference evidence="3" key="1">
    <citation type="journal article" date="2019" name="Int. J. Syst. Evol. Microbiol.">
        <title>The Global Catalogue of Microorganisms (GCM) 10K type strain sequencing project: providing services to taxonomists for standard genome sequencing and annotation.</title>
        <authorList>
            <consortium name="The Broad Institute Genomics Platform"/>
            <consortium name="The Broad Institute Genome Sequencing Center for Infectious Disease"/>
            <person name="Wu L."/>
            <person name="Ma J."/>
        </authorList>
    </citation>
    <scope>NUCLEOTIDE SEQUENCE [LARGE SCALE GENOMIC DNA]</scope>
    <source>
        <strain evidence="3">JCM 3272</strain>
    </source>
</reference>
<gene>
    <name evidence="2" type="ORF">GCM10010170_028330</name>
</gene>
<dbReference type="SUPFAM" id="SSF53271">
    <property type="entry name" value="PRTase-like"/>
    <property type="match status" value="1"/>
</dbReference>
<feature type="domain" description="Phosphoribosyltransferase" evidence="1">
    <location>
        <begin position="48"/>
        <end position="159"/>
    </location>
</feature>
<name>A0ABP5T1E8_9ACTN</name>
<dbReference type="EMBL" id="BAAARV010000023">
    <property type="protein sequence ID" value="GAA2343436.1"/>
    <property type="molecule type" value="Genomic_DNA"/>
</dbReference>
<dbReference type="Proteomes" id="UP001501444">
    <property type="component" value="Unassembled WGS sequence"/>
</dbReference>
<dbReference type="Gene3D" id="3.40.50.2020">
    <property type="match status" value="1"/>
</dbReference>
<dbReference type="RefSeq" id="WP_344612805.1">
    <property type="nucleotide sequence ID" value="NZ_BAAARV010000023.1"/>
</dbReference>
<dbReference type="PANTHER" id="PTHR43864">
    <property type="entry name" value="HYPOXANTHINE/GUANINE PHOSPHORIBOSYLTRANSFERASE"/>
    <property type="match status" value="1"/>
</dbReference>
<dbReference type="InterPro" id="IPR029057">
    <property type="entry name" value="PRTase-like"/>
</dbReference>
<dbReference type="InterPro" id="IPR050118">
    <property type="entry name" value="Pur/Pyrimidine_PRTase"/>
</dbReference>
<accession>A0ABP5T1E8</accession>
<sequence length="184" mass="20230">MPDLLTRLRVGFHWRGGPDVAFADITEWWRDPVVLRDLPPALAALFEAAPTVVLGPASRGTLLGALVAAHLGVGLVEVRKNDRVAEHSPFHIGRDVPRQMSLSFRRALVRPHDRVLCVDDWVESGAQALAIRDMVDEIGAEWLGLACVVDDLQGRDDVRRRLDARALLSAEGLIDVEVSPRPEG</sequence>